<feature type="domain" description="IRG-type G" evidence="4">
    <location>
        <begin position="21"/>
        <end position="183"/>
    </location>
</feature>
<dbReference type="GO" id="GO:0016787">
    <property type="term" value="F:hydrolase activity"/>
    <property type="evidence" value="ECO:0007669"/>
    <property type="project" value="UniProtKB-KW"/>
</dbReference>
<accession>A0A5D4TBB4</accession>
<dbReference type="PANTHER" id="PTHR32341">
    <property type="entry name" value="INTERFERON-INDUCIBLE GTPASE"/>
    <property type="match status" value="1"/>
</dbReference>
<evidence type="ECO:0000313" key="6">
    <source>
        <dbReference type="Proteomes" id="UP000324517"/>
    </source>
</evidence>
<dbReference type="InterPro" id="IPR030385">
    <property type="entry name" value="G_IRG_dom"/>
</dbReference>
<comment type="caution">
    <text evidence="5">The sequence shown here is derived from an EMBL/GenBank/DDBJ whole genome shotgun (WGS) entry which is preliminary data.</text>
</comment>
<evidence type="ECO:0000313" key="5">
    <source>
        <dbReference type="EMBL" id="TYS71752.1"/>
    </source>
</evidence>
<reference evidence="5 6" key="1">
    <citation type="submission" date="2019-08" db="EMBL/GenBank/DDBJ databases">
        <title>Bacillus genomes from the desert of Cuatro Cienegas, Coahuila.</title>
        <authorList>
            <person name="Olmedo-Alvarez G."/>
        </authorList>
    </citation>
    <scope>NUCLEOTIDE SEQUENCE [LARGE SCALE GENOMIC DNA]</scope>
    <source>
        <strain evidence="5 6">CH98b_3T</strain>
    </source>
</reference>
<evidence type="ECO:0000259" key="4">
    <source>
        <dbReference type="PROSITE" id="PS51716"/>
    </source>
</evidence>
<organism evidence="5 6">
    <name type="scientific">Sutcliffiella horikoshii</name>
    <dbReference type="NCBI Taxonomy" id="79883"/>
    <lineage>
        <taxon>Bacteria</taxon>
        <taxon>Bacillati</taxon>
        <taxon>Bacillota</taxon>
        <taxon>Bacilli</taxon>
        <taxon>Bacillales</taxon>
        <taxon>Bacillaceae</taxon>
        <taxon>Sutcliffiella</taxon>
    </lineage>
</organism>
<dbReference type="EMBL" id="VTET01000005">
    <property type="protein sequence ID" value="TYS71752.1"/>
    <property type="molecule type" value="Genomic_DNA"/>
</dbReference>
<proteinExistence type="predicted"/>
<evidence type="ECO:0000256" key="1">
    <source>
        <dbReference type="ARBA" id="ARBA00022741"/>
    </source>
</evidence>
<keyword evidence="2" id="KW-0378">Hydrolase</keyword>
<dbReference type="InterPro" id="IPR007743">
    <property type="entry name" value="Immunity-related_GTPase-like"/>
</dbReference>
<keyword evidence="3" id="KW-0342">GTP-binding</keyword>
<dbReference type="OrthoDB" id="9255830at2"/>
<evidence type="ECO:0000256" key="2">
    <source>
        <dbReference type="ARBA" id="ARBA00022801"/>
    </source>
</evidence>
<dbReference type="Pfam" id="PF05049">
    <property type="entry name" value="IIGP"/>
    <property type="match status" value="1"/>
</dbReference>
<dbReference type="Gene3D" id="3.40.50.300">
    <property type="entry name" value="P-loop containing nucleotide triphosphate hydrolases"/>
    <property type="match status" value="1"/>
</dbReference>
<dbReference type="SUPFAM" id="SSF52540">
    <property type="entry name" value="P-loop containing nucleoside triphosphate hydrolases"/>
    <property type="match status" value="1"/>
</dbReference>
<name>A0A5D4TBB4_9BACI</name>
<dbReference type="AlphaFoldDB" id="A0A5D4TBB4"/>
<sequence length="349" mass="39300">MMSIYDDIQEIKEKLEKEQEHSLRIALFGQPGSGKSSLINKLIGKKVAETGASTDVTTTAGVYPYNQMVLVDLPGYGTSKFPPNQWFQEFKPEDFDLFLCVFSGKFHEADTKFFRELKENNRVCLFVRNMHDQLWDPEKEMEELEAEVQADVQQQVGEPVNVYFTSCRTGYGFERLQEGIQHSLGPAQQDKYTRSAKSYTLEHLIEKKEACKKMVYRYAGIATANGLNPIPGVDLTVDVSIMLKLFAELRESYGIEEKNIKNMAPALVPIANRVIEYATKEGIMIILKKYATRLAVKSTAKYVPFVGQAIAASASFGMTLAAGLAYLDDVHMLAEEILNKEMMKEAARV</sequence>
<dbReference type="GO" id="GO:0005525">
    <property type="term" value="F:GTP binding"/>
    <property type="evidence" value="ECO:0007669"/>
    <property type="project" value="UniProtKB-KW"/>
</dbReference>
<dbReference type="Proteomes" id="UP000324517">
    <property type="component" value="Unassembled WGS sequence"/>
</dbReference>
<dbReference type="PANTHER" id="PTHR32341:SF10">
    <property type="entry name" value="INTERFERON-INDUCIBLE GTPASE 5"/>
    <property type="match status" value="1"/>
</dbReference>
<gene>
    <name evidence="5" type="ORF">FZC75_11355</name>
</gene>
<protein>
    <submittedName>
        <fullName evidence="5">GTP-binding protein</fullName>
    </submittedName>
</protein>
<dbReference type="RefSeq" id="WP_148979408.1">
    <property type="nucleotide sequence ID" value="NZ_JBNILM010000007.1"/>
</dbReference>
<dbReference type="InterPro" id="IPR051515">
    <property type="entry name" value="IRG"/>
</dbReference>
<dbReference type="PROSITE" id="PS51716">
    <property type="entry name" value="G_IRG"/>
    <property type="match status" value="1"/>
</dbReference>
<dbReference type="InterPro" id="IPR027417">
    <property type="entry name" value="P-loop_NTPase"/>
</dbReference>
<evidence type="ECO:0000256" key="3">
    <source>
        <dbReference type="ARBA" id="ARBA00023134"/>
    </source>
</evidence>
<keyword evidence="1" id="KW-0547">Nucleotide-binding</keyword>
<dbReference type="GO" id="GO:0016020">
    <property type="term" value="C:membrane"/>
    <property type="evidence" value="ECO:0007669"/>
    <property type="project" value="InterPro"/>
</dbReference>